<dbReference type="Proteomes" id="UP000326380">
    <property type="component" value="Unassembled WGS sequence"/>
</dbReference>
<organism evidence="1 2">
    <name type="scientific">Hymenobacter busanensis</name>
    <dbReference type="NCBI Taxonomy" id="2607656"/>
    <lineage>
        <taxon>Bacteria</taxon>
        <taxon>Pseudomonadati</taxon>
        <taxon>Bacteroidota</taxon>
        <taxon>Cytophagia</taxon>
        <taxon>Cytophagales</taxon>
        <taxon>Hymenobacteraceae</taxon>
        <taxon>Hymenobacter</taxon>
    </lineage>
</organism>
<reference evidence="1 2" key="1">
    <citation type="submission" date="2019-09" db="EMBL/GenBank/DDBJ databases">
        <title>Genome sequence of Hymenobacter sp. M3.</title>
        <authorList>
            <person name="Srinivasan S."/>
        </authorList>
    </citation>
    <scope>NUCLEOTIDE SEQUENCE [LARGE SCALE GENOMIC DNA]</scope>
    <source>
        <strain evidence="1 2">M3</strain>
    </source>
</reference>
<evidence type="ECO:0000313" key="2">
    <source>
        <dbReference type="Proteomes" id="UP000326380"/>
    </source>
</evidence>
<dbReference type="Gene3D" id="3.40.50.450">
    <property type="match status" value="1"/>
</dbReference>
<dbReference type="EMBL" id="VTWU01000001">
    <property type="protein sequence ID" value="KAA9339128.1"/>
    <property type="molecule type" value="Genomic_DNA"/>
</dbReference>
<proteinExistence type="predicted"/>
<dbReference type="AlphaFoldDB" id="A0A7L5A054"/>
<dbReference type="RefSeq" id="WP_151076776.1">
    <property type="nucleotide sequence ID" value="NZ_CP047647.1"/>
</dbReference>
<name>A0A7L5A054_9BACT</name>
<keyword evidence="2" id="KW-1185">Reference proteome</keyword>
<comment type="caution">
    <text evidence="1">The sequence shown here is derived from an EMBL/GenBank/DDBJ whole genome shotgun (WGS) entry which is preliminary data.</text>
</comment>
<evidence type="ECO:0000313" key="1">
    <source>
        <dbReference type="EMBL" id="KAA9339128.1"/>
    </source>
</evidence>
<gene>
    <name evidence="1" type="ORF">F0P96_00400</name>
</gene>
<sequence length="191" mass="20910">MSVLLFTGHRLDWLGRATPRFPPELVPVVLERLSSTLDDLQATEPIRAGVCSLAAGSDLLFAQACMSKGIPLHVFLPFRLPDFIAESVSYLKSDADRTPWESLLHAALAYAAQVCFTSEAYYNPADDQFEQCNHAMLDHARLVAAADHALVQALVFVQEDQASLPGGSTQFLDLLHQEHIPVLNLSPTLTA</sequence>
<protein>
    <submittedName>
        <fullName evidence="1">Uncharacterized protein</fullName>
    </submittedName>
</protein>
<dbReference type="SUPFAM" id="SSF102405">
    <property type="entry name" value="MCP/YpsA-like"/>
    <property type="match status" value="1"/>
</dbReference>
<accession>A0A7L5A054</accession>